<evidence type="ECO:0000313" key="8">
    <source>
        <dbReference type="EMBL" id="CAH1850063.1"/>
    </source>
</evidence>
<feature type="coiled-coil region" evidence="7">
    <location>
        <begin position="48"/>
        <end position="75"/>
    </location>
</feature>
<dbReference type="InterPro" id="IPR011229">
    <property type="entry name" value="Cell_cycle_GpsB"/>
</dbReference>
<dbReference type="RefSeq" id="WP_248705530.1">
    <property type="nucleotide sequence ID" value="NZ_CAKOET010000001.1"/>
</dbReference>
<keyword evidence="3" id="KW-0132">Cell division</keyword>
<evidence type="ECO:0000256" key="7">
    <source>
        <dbReference type="SAM" id="Coils"/>
    </source>
</evidence>
<dbReference type="InterPro" id="IPR019933">
    <property type="entry name" value="DivIVA_domain"/>
</dbReference>
<comment type="caution">
    <text evidence="8">The sequence shown here is derived from an EMBL/GenBank/DDBJ whole genome shotgun (WGS) entry which is preliminary data.</text>
</comment>
<evidence type="ECO:0000256" key="3">
    <source>
        <dbReference type="ARBA" id="ARBA00022618"/>
    </source>
</evidence>
<name>A0ABN8HB80_9LACO</name>
<comment type="subcellular location">
    <subcellularLocation>
        <location evidence="1">Cytoplasm</location>
    </subcellularLocation>
</comment>
<organism evidence="8 9">
    <name type="scientific">Convivina praedatoris</name>
    <dbReference type="NCBI Taxonomy" id="2880963"/>
    <lineage>
        <taxon>Bacteria</taxon>
        <taxon>Bacillati</taxon>
        <taxon>Bacillota</taxon>
        <taxon>Bacilli</taxon>
        <taxon>Lactobacillales</taxon>
        <taxon>Lactobacillaceae</taxon>
        <taxon>Convivina</taxon>
    </lineage>
</organism>
<dbReference type="Gene3D" id="6.10.250.660">
    <property type="match status" value="1"/>
</dbReference>
<evidence type="ECO:0000256" key="1">
    <source>
        <dbReference type="ARBA" id="ARBA00004496"/>
    </source>
</evidence>
<keyword evidence="6" id="KW-0131">Cell cycle</keyword>
<accession>A0ABN8HB80</accession>
<dbReference type="Proteomes" id="UP000838102">
    <property type="component" value="Unassembled WGS sequence"/>
</dbReference>
<proteinExistence type="predicted"/>
<sequence length="146" mass="16432">MAQVKYTQKDIYERVFKQRRMGVGYDPQDVDDFLDGVISDYGVFNDQIEQLQGEVTKLQDALRAAQKQLVTYQNSGHISAVTAPQESEVERPRSVVAEESTIQAQPEAAVVNSVDTELLKRVANLELAVFGRERSDKNQSGTNRNR</sequence>
<dbReference type="NCBIfam" id="TIGR03544">
    <property type="entry name" value="DivI1A_domain"/>
    <property type="match status" value="1"/>
</dbReference>
<dbReference type="EMBL" id="CAKOEU010000001">
    <property type="protein sequence ID" value="CAH1850063.1"/>
    <property type="molecule type" value="Genomic_DNA"/>
</dbReference>
<evidence type="ECO:0000256" key="4">
    <source>
        <dbReference type="ARBA" id="ARBA00022960"/>
    </source>
</evidence>
<keyword evidence="4" id="KW-0133">Cell shape</keyword>
<dbReference type="InterPro" id="IPR007793">
    <property type="entry name" value="DivIVA_fam"/>
</dbReference>
<gene>
    <name evidence="8" type="primary">gpsB_1</name>
    <name evidence="8" type="ORF">LMG032447_00056</name>
</gene>
<evidence type="ECO:0000256" key="2">
    <source>
        <dbReference type="ARBA" id="ARBA00022490"/>
    </source>
</evidence>
<keyword evidence="9" id="KW-1185">Reference proteome</keyword>
<dbReference type="Pfam" id="PF05103">
    <property type="entry name" value="DivIVA"/>
    <property type="match status" value="1"/>
</dbReference>
<evidence type="ECO:0000256" key="5">
    <source>
        <dbReference type="ARBA" id="ARBA00023054"/>
    </source>
</evidence>
<keyword evidence="2" id="KW-0963">Cytoplasm</keyword>
<reference evidence="8" key="1">
    <citation type="submission" date="2022-03" db="EMBL/GenBank/DDBJ databases">
        <authorList>
            <person name="Hettiarachchi G."/>
        </authorList>
    </citation>
    <scope>NUCLEOTIDE SEQUENCE</scope>
    <source>
        <strain evidence="8">LMG 32447</strain>
    </source>
</reference>
<keyword evidence="5 7" id="KW-0175">Coiled coil</keyword>
<protein>
    <submittedName>
        <fullName evidence="8">Cell cycle protein GpsB</fullName>
    </submittedName>
</protein>
<evidence type="ECO:0000313" key="9">
    <source>
        <dbReference type="Proteomes" id="UP000838102"/>
    </source>
</evidence>
<evidence type="ECO:0000256" key="6">
    <source>
        <dbReference type="ARBA" id="ARBA00023306"/>
    </source>
</evidence>
<dbReference type="PIRSF" id="PIRSF029938">
    <property type="entry name" value="UCP029938"/>
    <property type="match status" value="1"/>
</dbReference>